<keyword evidence="2" id="KW-0472">Membrane</keyword>
<evidence type="ECO:0000256" key="1">
    <source>
        <dbReference type="SAM" id="Coils"/>
    </source>
</evidence>
<keyword evidence="4" id="KW-0808">Transferase</keyword>
<dbReference type="Pfam" id="PF06580">
    <property type="entry name" value="His_kinase"/>
    <property type="match status" value="1"/>
</dbReference>
<dbReference type="Gene3D" id="3.30.565.10">
    <property type="entry name" value="Histidine kinase-like ATPase, C-terminal domain"/>
    <property type="match status" value="1"/>
</dbReference>
<evidence type="ECO:0000313" key="5">
    <source>
        <dbReference type="Proteomes" id="UP000823922"/>
    </source>
</evidence>
<evidence type="ECO:0000313" key="4">
    <source>
        <dbReference type="EMBL" id="HJC88251.1"/>
    </source>
</evidence>
<dbReference type="AlphaFoldDB" id="A0A9D2QKN8"/>
<dbReference type="Proteomes" id="UP000823922">
    <property type="component" value="Unassembled WGS sequence"/>
</dbReference>
<dbReference type="EMBL" id="DWVS01000243">
    <property type="protein sequence ID" value="HJC88251.1"/>
    <property type="molecule type" value="Genomic_DNA"/>
</dbReference>
<keyword evidence="2" id="KW-0812">Transmembrane</keyword>
<organism evidence="4 5">
    <name type="scientific">Candidatus Eisenbergiella intestinigallinarum</name>
    <dbReference type="NCBI Taxonomy" id="2838549"/>
    <lineage>
        <taxon>Bacteria</taxon>
        <taxon>Bacillati</taxon>
        <taxon>Bacillota</taxon>
        <taxon>Clostridia</taxon>
        <taxon>Lachnospirales</taxon>
        <taxon>Lachnospiraceae</taxon>
        <taxon>Eisenbergiella</taxon>
    </lineage>
</organism>
<keyword evidence="2" id="KW-1133">Transmembrane helix</keyword>
<keyword evidence="4" id="KW-0418">Kinase</keyword>
<feature type="coiled-coil region" evidence="1">
    <location>
        <begin position="372"/>
        <end position="399"/>
    </location>
</feature>
<dbReference type="GO" id="GO:0000155">
    <property type="term" value="F:phosphorelay sensor kinase activity"/>
    <property type="evidence" value="ECO:0007669"/>
    <property type="project" value="InterPro"/>
</dbReference>
<dbReference type="InterPro" id="IPR003594">
    <property type="entry name" value="HATPase_dom"/>
</dbReference>
<dbReference type="PANTHER" id="PTHR34220:SF7">
    <property type="entry name" value="SENSOR HISTIDINE KINASE YPDA"/>
    <property type="match status" value="1"/>
</dbReference>
<dbReference type="PANTHER" id="PTHR34220">
    <property type="entry name" value="SENSOR HISTIDINE KINASE YPDA"/>
    <property type="match status" value="1"/>
</dbReference>
<feature type="transmembrane region" description="Helical" evidence="2">
    <location>
        <begin position="331"/>
        <end position="351"/>
    </location>
</feature>
<accession>A0A9D2QKN8</accession>
<dbReference type="GO" id="GO:0016020">
    <property type="term" value="C:membrane"/>
    <property type="evidence" value="ECO:0007669"/>
    <property type="project" value="InterPro"/>
</dbReference>
<feature type="transmembrane region" description="Helical" evidence="2">
    <location>
        <begin position="41"/>
        <end position="63"/>
    </location>
</feature>
<dbReference type="InterPro" id="IPR050640">
    <property type="entry name" value="Bact_2-comp_sensor_kinase"/>
</dbReference>
<reference evidence="4" key="2">
    <citation type="submission" date="2021-04" db="EMBL/GenBank/DDBJ databases">
        <authorList>
            <person name="Gilroy R."/>
        </authorList>
    </citation>
    <scope>NUCLEOTIDE SEQUENCE</scope>
    <source>
        <strain evidence="4">ChiBcec1-1630</strain>
    </source>
</reference>
<dbReference type="SMART" id="SM00387">
    <property type="entry name" value="HATPase_c"/>
    <property type="match status" value="1"/>
</dbReference>
<comment type="caution">
    <text evidence="4">The sequence shown here is derived from an EMBL/GenBank/DDBJ whole genome shotgun (WGS) entry which is preliminary data.</text>
</comment>
<keyword evidence="1" id="KW-0175">Coiled coil</keyword>
<evidence type="ECO:0000256" key="2">
    <source>
        <dbReference type="SAM" id="Phobius"/>
    </source>
</evidence>
<evidence type="ECO:0000259" key="3">
    <source>
        <dbReference type="SMART" id="SM00387"/>
    </source>
</evidence>
<reference evidence="4" key="1">
    <citation type="journal article" date="2021" name="PeerJ">
        <title>Extensive microbial diversity within the chicken gut microbiome revealed by metagenomics and culture.</title>
        <authorList>
            <person name="Gilroy R."/>
            <person name="Ravi A."/>
            <person name="Getino M."/>
            <person name="Pursley I."/>
            <person name="Horton D.L."/>
            <person name="Alikhan N.F."/>
            <person name="Baker D."/>
            <person name="Gharbi K."/>
            <person name="Hall N."/>
            <person name="Watson M."/>
            <person name="Adriaenssens E.M."/>
            <person name="Foster-Nyarko E."/>
            <person name="Jarju S."/>
            <person name="Secka A."/>
            <person name="Antonio M."/>
            <person name="Oren A."/>
            <person name="Chaudhuri R.R."/>
            <person name="La Ragione R."/>
            <person name="Hildebrand F."/>
            <person name="Pallen M.J."/>
        </authorList>
    </citation>
    <scope>NUCLEOTIDE SEQUENCE</scope>
    <source>
        <strain evidence="4">ChiBcec1-1630</strain>
    </source>
</reference>
<proteinExistence type="predicted"/>
<protein>
    <submittedName>
        <fullName evidence="4">Histidine kinase</fullName>
    </submittedName>
</protein>
<dbReference type="Pfam" id="PF02518">
    <property type="entry name" value="HATPase_c"/>
    <property type="match status" value="1"/>
</dbReference>
<feature type="domain" description="Histidine kinase/HSP90-like ATPase" evidence="3">
    <location>
        <begin position="502"/>
        <end position="614"/>
    </location>
</feature>
<name>A0A9D2QKN8_9FIRM</name>
<dbReference type="InterPro" id="IPR010559">
    <property type="entry name" value="Sig_transdc_His_kin_internal"/>
</dbReference>
<sequence>MKKDRETVSERKRKKYREDSFSGRFRRGLSYLKDYRFSRILVRYFLLLFVCLVLPATGLSFWYGRQLRENTRQEILRRNEASLVQAYDNVNSVILSVKNMASSLSRNSNVQYLATRASVNDDTTGTLDSLIEMLALIRNANDYIDSIYLYFAEPQEVVSELGVSGYGEFQDKEVLDAFSSDMPERIELLPRIKNNHYPYLLSILYPVSLGRGNNAGLVAINIDVEKLGDYIGSGRYRNTDYGPRLLIFDDDMETLVYSDEYRLLQEETELDELRRLTGREETFSGVCTLWDTSYVVSEIRSEDDGLRYLYLSTMERFAEQNRAADSRMRNIAVLISVVCLLLASLLAVWVYRPIRKTIHLLADMSMLTEWDRKEHVDEIEAIQRSILSAKKERDDLNEQVSERLVSLHNAQICALQTQIDPHFLFNTLEVIGNTAALLFNGDNRVTEMIYTLGKMMRISLATENYLVPLEEELEHVKLYVKLVEFRYHGRVSLYQEIPEELNRERIVKLTLQPLIENAIQHGLAHKRSDGRIWLRGEKKGEDIYLYVTDNGMGISDEDLEKLTEQLDESSITRSRHIGMRNVDQRLKLIFGEEYGLSVSRSEEGGIRVTIHFRTV</sequence>
<dbReference type="SUPFAM" id="SSF55874">
    <property type="entry name" value="ATPase domain of HSP90 chaperone/DNA topoisomerase II/histidine kinase"/>
    <property type="match status" value="1"/>
</dbReference>
<gene>
    <name evidence="4" type="ORF">H9926_09575</name>
</gene>
<dbReference type="InterPro" id="IPR036890">
    <property type="entry name" value="HATPase_C_sf"/>
</dbReference>